<evidence type="ECO:0000313" key="2">
    <source>
        <dbReference type="EMBL" id="KAK9861661.1"/>
    </source>
</evidence>
<name>A0AAW1SYV4_9CHLO</name>
<organism evidence="2 3">
    <name type="scientific">Apatococcus fuscideae</name>
    <dbReference type="NCBI Taxonomy" id="2026836"/>
    <lineage>
        <taxon>Eukaryota</taxon>
        <taxon>Viridiplantae</taxon>
        <taxon>Chlorophyta</taxon>
        <taxon>core chlorophytes</taxon>
        <taxon>Trebouxiophyceae</taxon>
        <taxon>Chlorellales</taxon>
        <taxon>Chlorellaceae</taxon>
        <taxon>Apatococcus</taxon>
    </lineage>
</organism>
<dbReference type="AlphaFoldDB" id="A0AAW1SYV4"/>
<dbReference type="EMBL" id="JALJOV010000720">
    <property type="protein sequence ID" value="KAK9861661.1"/>
    <property type="molecule type" value="Genomic_DNA"/>
</dbReference>
<feature type="region of interest" description="Disordered" evidence="1">
    <location>
        <begin position="1"/>
        <end position="91"/>
    </location>
</feature>
<proteinExistence type="predicted"/>
<gene>
    <name evidence="2" type="ORF">WJX84_006189</name>
</gene>
<reference evidence="2 3" key="1">
    <citation type="journal article" date="2024" name="Nat. Commun.">
        <title>Phylogenomics reveals the evolutionary origins of lichenization in chlorophyte algae.</title>
        <authorList>
            <person name="Puginier C."/>
            <person name="Libourel C."/>
            <person name="Otte J."/>
            <person name="Skaloud P."/>
            <person name="Haon M."/>
            <person name="Grisel S."/>
            <person name="Petersen M."/>
            <person name="Berrin J.G."/>
            <person name="Delaux P.M."/>
            <person name="Dal Grande F."/>
            <person name="Keller J."/>
        </authorList>
    </citation>
    <scope>NUCLEOTIDE SEQUENCE [LARGE SCALE GENOMIC DNA]</scope>
    <source>
        <strain evidence="2 3">SAG 2523</strain>
    </source>
</reference>
<feature type="compositionally biased region" description="Basic and acidic residues" evidence="1">
    <location>
        <begin position="10"/>
        <end position="25"/>
    </location>
</feature>
<accession>A0AAW1SYV4</accession>
<sequence length="91" mass="9282">MASAAGQRTAGKETVEKNRELEKNDLIGSGADTSGKEYQVSDAEKKLGGEDAAEDQAFTGDKEAMSLEKNQASGLDSSAEGEAAAGGVAED</sequence>
<feature type="compositionally biased region" description="Low complexity" evidence="1">
    <location>
        <begin position="72"/>
        <end position="91"/>
    </location>
</feature>
<protein>
    <submittedName>
        <fullName evidence="2">Uncharacterized protein</fullName>
    </submittedName>
</protein>
<evidence type="ECO:0000313" key="3">
    <source>
        <dbReference type="Proteomes" id="UP001485043"/>
    </source>
</evidence>
<comment type="caution">
    <text evidence="2">The sequence shown here is derived from an EMBL/GenBank/DDBJ whole genome shotgun (WGS) entry which is preliminary data.</text>
</comment>
<keyword evidence="3" id="KW-1185">Reference proteome</keyword>
<dbReference type="Proteomes" id="UP001485043">
    <property type="component" value="Unassembled WGS sequence"/>
</dbReference>
<evidence type="ECO:0000256" key="1">
    <source>
        <dbReference type="SAM" id="MobiDB-lite"/>
    </source>
</evidence>